<evidence type="ECO:0000313" key="2">
    <source>
        <dbReference type="Proteomes" id="UP001234297"/>
    </source>
</evidence>
<proteinExistence type="predicted"/>
<dbReference type="EMBL" id="CM056810">
    <property type="protein sequence ID" value="KAJ8642842.1"/>
    <property type="molecule type" value="Genomic_DNA"/>
</dbReference>
<name>A0ACC2MCE5_PERAE</name>
<dbReference type="Proteomes" id="UP001234297">
    <property type="component" value="Chromosome 2"/>
</dbReference>
<reference evidence="1 2" key="1">
    <citation type="journal article" date="2022" name="Hortic Res">
        <title>A haplotype resolved chromosomal level avocado genome allows analysis of novel avocado genes.</title>
        <authorList>
            <person name="Nath O."/>
            <person name="Fletcher S.J."/>
            <person name="Hayward A."/>
            <person name="Shaw L.M."/>
            <person name="Masouleh A.K."/>
            <person name="Furtado A."/>
            <person name="Henry R.J."/>
            <person name="Mitter N."/>
        </authorList>
    </citation>
    <scope>NUCLEOTIDE SEQUENCE [LARGE SCALE GENOMIC DNA]</scope>
    <source>
        <strain evidence="2">cv. Hass</strain>
    </source>
</reference>
<gene>
    <name evidence="1" type="ORF">MRB53_004590</name>
</gene>
<organism evidence="1 2">
    <name type="scientific">Persea americana</name>
    <name type="common">Avocado</name>
    <dbReference type="NCBI Taxonomy" id="3435"/>
    <lineage>
        <taxon>Eukaryota</taxon>
        <taxon>Viridiplantae</taxon>
        <taxon>Streptophyta</taxon>
        <taxon>Embryophyta</taxon>
        <taxon>Tracheophyta</taxon>
        <taxon>Spermatophyta</taxon>
        <taxon>Magnoliopsida</taxon>
        <taxon>Magnoliidae</taxon>
        <taxon>Laurales</taxon>
        <taxon>Lauraceae</taxon>
        <taxon>Persea</taxon>
    </lineage>
</organism>
<evidence type="ECO:0000313" key="1">
    <source>
        <dbReference type="EMBL" id="KAJ8642842.1"/>
    </source>
</evidence>
<keyword evidence="2" id="KW-1185">Reference proteome</keyword>
<accession>A0ACC2MCE5</accession>
<comment type="caution">
    <text evidence="1">The sequence shown here is derived from an EMBL/GenBank/DDBJ whole genome shotgun (WGS) entry which is preliminary data.</text>
</comment>
<protein>
    <submittedName>
        <fullName evidence="1">Uncharacterized protein</fullName>
    </submittedName>
</protein>
<sequence length="89" mass="9885">MLEPKGWPTFMTAYSFSKAALNSYTRTLAKKFPTFRINCISPGFVKTDLNFNARILTIEEGAKGPVMLALIPGDGPIGLFFNQMEVSTY</sequence>